<accession>A0ABY6B815</accession>
<protein>
    <submittedName>
        <fullName evidence="1">Uncharacterized protein</fullName>
    </submittedName>
</protein>
<evidence type="ECO:0000313" key="1">
    <source>
        <dbReference type="EMBL" id="UXI66029.1"/>
    </source>
</evidence>
<organism evidence="1 2">
    <name type="scientific">Tahibacter amnicola</name>
    <dbReference type="NCBI Taxonomy" id="2976241"/>
    <lineage>
        <taxon>Bacteria</taxon>
        <taxon>Pseudomonadati</taxon>
        <taxon>Pseudomonadota</taxon>
        <taxon>Gammaproteobacteria</taxon>
        <taxon>Lysobacterales</taxon>
        <taxon>Rhodanobacteraceae</taxon>
        <taxon>Tahibacter</taxon>
    </lineage>
</organism>
<reference evidence="1" key="1">
    <citation type="submission" date="2022-09" db="EMBL/GenBank/DDBJ databases">
        <title>Tahibacter sp. nov., isolated from a fresh water.</title>
        <authorList>
            <person name="Baek J.H."/>
            <person name="Lee J.K."/>
            <person name="Kim J.M."/>
            <person name="Jeon C.O."/>
        </authorList>
    </citation>
    <scope>NUCLEOTIDE SEQUENCE</scope>
    <source>
        <strain evidence="1">W38</strain>
    </source>
</reference>
<dbReference type="Proteomes" id="UP001064632">
    <property type="component" value="Chromosome"/>
</dbReference>
<keyword evidence="2" id="KW-1185">Reference proteome</keyword>
<gene>
    <name evidence="1" type="ORF">N4264_14850</name>
</gene>
<proteinExistence type="predicted"/>
<evidence type="ECO:0000313" key="2">
    <source>
        <dbReference type="Proteomes" id="UP001064632"/>
    </source>
</evidence>
<dbReference type="RefSeq" id="WP_261693016.1">
    <property type="nucleotide sequence ID" value="NZ_CP104694.1"/>
</dbReference>
<name>A0ABY6B815_9GAMM</name>
<dbReference type="EMBL" id="CP104694">
    <property type="protein sequence ID" value="UXI66029.1"/>
    <property type="molecule type" value="Genomic_DNA"/>
</dbReference>
<sequence length="237" mass="25828">MALDRMAFAGTAHARAANGEKIHVQALCWPVIATAWHTLSQAWSAVRAERGTPPHSSSGTSWLKERAPQLAEPFWSTTAEESSVAALVARTPVEIAIVVLRERVSEGGEPGVGPTIAWQALANSLLAYDQVARTPGRQPCTVLVTANPGTRSEQQAMGEYVRARTRLPDATWIRDLQLRFWEEPADPLPLQLANVAAEAVARYLLDEKAVNPVFAAVESKLAHAPFPLRHHVKAGRR</sequence>